<name>A0A8K0GU83_9ROSA</name>
<dbReference type="Proteomes" id="UP000796880">
    <property type="component" value="Unassembled WGS sequence"/>
</dbReference>
<feature type="compositionally biased region" description="Polar residues" evidence="1">
    <location>
        <begin position="75"/>
        <end position="108"/>
    </location>
</feature>
<protein>
    <submittedName>
        <fullName evidence="2">Uncharacterized protein</fullName>
    </submittedName>
</protein>
<evidence type="ECO:0000256" key="1">
    <source>
        <dbReference type="SAM" id="MobiDB-lite"/>
    </source>
</evidence>
<accession>A0A8K0GU83</accession>
<comment type="caution">
    <text evidence="2">The sequence shown here is derived from an EMBL/GenBank/DDBJ whole genome shotgun (WGS) entry which is preliminary data.</text>
</comment>
<gene>
    <name evidence="2" type="ORF">FNV43_RR21281</name>
</gene>
<keyword evidence="3" id="KW-1185">Reference proteome</keyword>
<organism evidence="2 3">
    <name type="scientific">Rhamnella rubrinervis</name>
    <dbReference type="NCBI Taxonomy" id="2594499"/>
    <lineage>
        <taxon>Eukaryota</taxon>
        <taxon>Viridiplantae</taxon>
        <taxon>Streptophyta</taxon>
        <taxon>Embryophyta</taxon>
        <taxon>Tracheophyta</taxon>
        <taxon>Spermatophyta</taxon>
        <taxon>Magnoliopsida</taxon>
        <taxon>eudicotyledons</taxon>
        <taxon>Gunneridae</taxon>
        <taxon>Pentapetalae</taxon>
        <taxon>rosids</taxon>
        <taxon>fabids</taxon>
        <taxon>Rosales</taxon>
        <taxon>Rhamnaceae</taxon>
        <taxon>rhamnoid group</taxon>
        <taxon>Rhamneae</taxon>
        <taxon>Rhamnella</taxon>
    </lineage>
</organism>
<feature type="compositionally biased region" description="Polar residues" evidence="1">
    <location>
        <begin position="121"/>
        <end position="130"/>
    </location>
</feature>
<evidence type="ECO:0000313" key="2">
    <source>
        <dbReference type="EMBL" id="KAF3438519.1"/>
    </source>
</evidence>
<dbReference type="EMBL" id="VOIH02000009">
    <property type="protein sequence ID" value="KAF3438519.1"/>
    <property type="molecule type" value="Genomic_DNA"/>
</dbReference>
<feature type="compositionally biased region" description="Polar residues" evidence="1">
    <location>
        <begin position="146"/>
        <end position="162"/>
    </location>
</feature>
<reference evidence="2" key="1">
    <citation type="submission" date="2020-03" db="EMBL/GenBank/DDBJ databases">
        <title>A high-quality chromosome-level genome assembly of a woody plant with both climbing and erect habits, Rhamnella rubrinervis.</title>
        <authorList>
            <person name="Lu Z."/>
            <person name="Yang Y."/>
            <person name="Zhu X."/>
            <person name="Sun Y."/>
        </authorList>
    </citation>
    <scope>NUCLEOTIDE SEQUENCE</scope>
    <source>
        <strain evidence="2">BYM</strain>
        <tissue evidence="2">Leaf</tissue>
    </source>
</reference>
<feature type="compositionally biased region" description="Polar residues" evidence="1">
    <location>
        <begin position="182"/>
        <end position="215"/>
    </location>
</feature>
<feature type="region of interest" description="Disordered" evidence="1">
    <location>
        <begin position="179"/>
        <end position="251"/>
    </location>
</feature>
<feature type="region of interest" description="Disordered" evidence="1">
    <location>
        <begin position="75"/>
        <end position="164"/>
    </location>
</feature>
<dbReference type="AlphaFoldDB" id="A0A8K0GU83"/>
<evidence type="ECO:0000313" key="3">
    <source>
        <dbReference type="Proteomes" id="UP000796880"/>
    </source>
</evidence>
<sequence length="307" mass="33544">MWILVSGCKNQSEAQKQNVVTSCALIHYAEFQGAAEEVTLISRTYSSHSLTQLTHAPTFLSGYEQWNMKCEVQETPHTSPINTTKTPSSGSLGVQTTQNTLPSRTSSVPKRGDKSPPPRPSHSQPITLNDNIPRGRPTEGAVEEVTPTSRTYSSHSLTQPTHAPTFLSGYEQWNMKREVQETPHTSPINTPKTPNSSSLGVQTIQNTVPSRTSSVPKRGDKSPPPRPRHSQPITLNDNIPRGRQAGAQAEGLNVHQGRGHATSAPSWGVSTQSLYKARLPWTCGPAALGYRACLWSSLSRQRCARHT</sequence>
<proteinExistence type="predicted"/>